<dbReference type="Proteomes" id="UP000247005">
    <property type="component" value="Unassembled WGS sequence"/>
</dbReference>
<feature type="transmembrane region" description="Helical" evidence="1">
    <location>
        <begin position="50"/>
        <end position="72"/>
    </location>
</feature>
<keyword evidence="4" id="KW-1185">Reference proteome</keyword>
<feature type="transmembrane region" description="Helical" evidence="1">
    <location>
        <begin position="21"/>
        <end position="44"/>
    </location>
</feature>
<evidence type="ECO:0000313" key="5">
    <source>
        <dbReference type="Proteomes" id="UP000247005"/>
    </source>
</evidence>
<dbReference type="EMBL" id="PQGD01000024">
    <property type="protein sequence ID" value="POP43525.1"/>
    <property type="molecule type" value="Genomic_DNA"/>
</dbReference>
<evidence type="ECO:0000313" key="2">
    <source>
        <dbReference type="EMBL" id="POP41274.1"/>
    </source>
</evidence>
<evidence type="ECO:0000313" key="4">
    <source>
        <dbReference type="Proteomes" id="UP000237073"/>
    </source>
</evidence>
<dbReference type="Proteomes" id="UP000237073">
    <property type="component" value="Unassembled WGS sequence"/>
</dbReference>
<name>A0A2P5GJ19_9ENTR</name>
<organism evidence="3 5">
    <name type="scientific">Superficieibacter electus</name>
    <dbReference type="NCBI Taxonomy" id="2022662"/>
    <lineage>
        <taxon>Bacteria</taxon>
        <taxon>Pseudomonadati</taxon>
        <taxon>Pseudomonadota</taxon>
        <taxon>Gammaproteobacteria</taxon>
        <taxon>Enterobacterales</taxon>
        <taxon>Enterobacteriaceae</taxon>
        <taxon>Superficieibacter</taxon>
    </lineage>
</organism>
<comment type="caution">
    <text evidence="3">The sequence shown here is derived from an EMBL/GenBank/DDBJ whole genome shotgun (WGS) entry which is preliminary data.</text>
</comment>
<accession>A0A2P5GJ19</accession>
<dbReference type="AlphaFoldDB" id="A0A2P5GJ19"/>
<reference evidence="4 5" key="1">
    <citation type="submission" date="2018-01" db="EMBL/GenBank/DDBJ databases">
        <title>Superficieibacter electus gen. nov., sp. nov., an extended-spectrum beta-lactamase possessing member of the Enterobacteriaceae family, isolated from intensive care unit surfaces.</title>
        <authorList>
            <person name="Potter R.F."/>
            <person name="D'Souza A.W."/>
        </authorList>
    </citation>
    <scope>NUCLEOTIDE SEQUENCE [LARGE SCALE GENOMIC DNA]</scope>
    <source>
        <strain evidence="3 5">BP-1</strain>
        <strain evidence="2 4">BP-2</strain>
    </source>
</reference>
<sequence length="133" mass="14892">MTETKYTLNKSIITKSLIKDNYFPIATIPCSILFLVIIACFLGLPIIEMIVTGIIVTLAGELLFLVPVYGWACWRKSTTPAEIVIAPGRLSIDNQSWALNDIQTLRLTPNIHPINKKCFLTVLETNGKKQLFI</sequence>
<keyword evidence="1" id="KW-0472">Membrane</keyword>
<dbReference type="EMBL" id="PQGE01000028">
    <property type="protein sequence ID" value="POP41274.1"/>
    <property type="molecule type" value="Genomic_DNA"/>
</dbReference>
<evidence type="ECO:0000313" key="3">
    <source>
        <dbReference type="EMBL" id="POP43525.1"/>
    </source>
</evidence>
<protein>
    <submittedName>
        <fullName evidence="3">Uncharacterized protein</fullName>
    </submittedName>
</protein>
<dbReference type="RefSeq" id="WP_103678407.1">
    <property type="nucleotide sequence ID" value="NZ_PQGD01000024.1"/>
</dbReference>
<keyword evidence="1" id="KW-0812">Transmembrane</keyword>
<proteinExistence type="predicted"/>
<dbReference type="OrthoDB" id="6629924at2"/>
<keyword evidence="1" id="KW-1133">Transmembrane helix</keyword>
<evidence type="ECO:0000256" key="1">
    <source>
        <dbReference type="SAM" id="Phobius"/>
    </source>
</evidence>
<gene>
    <name evidence="3" type="ORF">CHU32_23095</name>
    <name evidence="2" type="ORF">CHU33_23440</name>
</gene>